<feature type="transmembrane region" description="Helical" evidence="1">
    <location>
        <begin position="102"/>
        <end position="124"/>
    </location>
</feature>
<name>A9NGS1_ACHLI</name>
<proteinExistence type="predicted"/>
<dbReference type="KEGG" id="acl:ACL_0938"/>
<keyword evidence="1" id="KW-1133">Transmembrane helix</keyword>
<evidence type="ECO:0000313" key="3">
    <source>
        <dbReference type="Proteomes" id="UP000008558"/>
    </source>
</evidence>
<gene>
    <name evidence="2" type="ordered locus">ACL_0938</name>
</gene>
<dbReference type="HOGENOM" id="CLU_1954799_0_0_14"/>
<evidence type="ECO:0000256" key="1">
    <source>
        <dbReference type="SAM" id="Phobius"/>
    </source>
</evidence>
<reference evidence="2 3" key="1">
    <citation type="journal article" date="2011" name="J. Bacteriol.">
        <title>Complete genome and proteome of Acholeplasma laidlawii.</title>
        <authorList>
            <person name="Lazarev V.N."/>
            <person name="Levitskii S.A."/>
            <person name="Basovskii Y.I."/>
            <person name="Chukin M.M."/>
            <person name="Akopian T.A."/>
            <person name="Vereshchagin V.V."/>
            <person name="Kostrjukova E.S."/>
            <person name="Kovaleva G.Y."/>
            <person name="Kazanov M.D."/>
            <person name="Malko D.B."/>
            <person name="Vitreschak A.G."/>
            <person name="Sernova N.V."/>
            <person name="Gelfand M.S."/>
            <person name="Demina I.A."/>
            <person name="Serebryakova M.V."/>
            <person name="Galyamina M.A."/>
            <person name="Vtyurin N.N."/>
            <person name="Rogov S.I."/>
            <person name="Alexeev D.G."/>
            <person name="Ladygina V.G."/>
            <person name="Govorun V.M."/>
        </authorList>
    </citation>
    <scope>NUCLEOTIDE SEQUENCE [LARGE SCALE GENOMIC DNA]</scope>
    <source>
        <strain evidence="2 3">PG-8A</strain>
    </source>
</reference>
<organism evidence="2 3">
    <name type="scientific">Acholeplasma laidlawii (strain PG-8A)</name>
    <dbReference type="NCBI Taxonomy" id="441768"/>
    <lineage>
        <taxon>Bacteria</taxon>
        <taxon>Bacillati</taxon>
        <taxon>Mycoplasmatota</taxon>
        <taxon>Mollicutes</taxon>
        <taxon>Acholeplasmatales</taxon>
        <taxon>Acholeplasmataceae</taxon>
        <taxon>Acholeplasma</taxon>
    </lineage>
</organism>
<feature type="transmembrane region" description="Helical" evidence="1">
    <location>
        <begin position="77"/>
        <end position="96"/>
    </location>
</feature>
<evidence type="ECO:0000313" key="2">
    <source>
        <dbReference type="EMBL" id="ABX81551.1"/>
    </source>
</evidence>
<protein>
    <submittedName>
        <fullName evidence="2">Integral membrane protein</fullName>
    </submittedName>
</protein>
<feature type="transmembrane region" description="Helical" evidence="1">
    <location>
        <begin position="12"/>
        <end position="31"/>
    </location>
</feature>
<dbReference type="AlphaFoldDB" id="A9NGS1"/>
<dbReference type="Proteomes" id="UP000008558">
    <property type="component" value="Chromosome"/>
</dbReference>
<dbReference type="EMBL" id="CP000896">
    <property type="protein sequence ID" value="ABX81551.1"/>
    <property type="molecule type" value="Genomic_DNA"/>
</dbReference>
<feature type="transmembrane region" description="Helical" evidence="1">
    <location>
        <begin position="43"/>
        <end position="65"/>
    </location>
</feature>
<sequence length="128" mass="14836">MKKDNKYFNRFIYTIMFQHVFHLLVLIASIYNVDTPLLHRNVLVLGTYFTAITFLISIFLLFISFSKEKISFWKKNYAVLSYLPSLVLLVASLLIINTYTIPVLTISIVLVVTITVLIGIYISIKKRI</sequence>
<keyword evidence="1" id="KW-0812">Transmembrane</keyword>
<accession>A9NGS1</accession>
<keyword evidence="1" id="KW-0472">Membrane</keyword>
<keyword evidence="3" id="KW-1185">Reference proteome</keyword>